<sequence>MAFSTLHRYRRVGLHAFIKTLSHCIVMPRIVPTWFAEAFPYFDQAVGTIDGAHIHVVVATQGGERFRNRKGWPSTNVLIASDWEMNIGFIYPGAEGDAHDSMWYHLKEWAVESGRPTTAKELYNLRHAKARNVVERVNGILKRRFKILRVPIECEFVVAKAIVFALACLHNFIRQHNADDHAMDLSDEEDIQEDSNEGGNERCADATEVFPFDFSPASNWRNWMTASMWDEYQGFQR</sequence>
<comment type="cofactor">
    <cofactor evidence="1">
        <name>a divalent metal cation</name>
        <dbReference type="ChEBI" id="CHEBI:60240"/>
    </cofactor>
</comment>
<keyword evidence="5" id="KW-0479">Metal-binding</keyword>
<dbReference type="GO" id="GO:0004518">
    <property type="term" value="F:nuclease activity"/>
    <property type="evidence" value="ECO:0007669"/>
    <property type="project" value="UniProtKB-KW"/>
</dbReference>
<keyword evidence="6" id="KW-0378">Hydrolase</keyword>
<dbReference type="GO" id="GO:0046872">
    <property type="term" value="F:metal ion binding"/>
    <property type="evidence" value="ECO:0007669"/>
    <property type="project" value="UniProtKB-KW"/>
</dbReference>
<evidence type="ECO:0000256" key="3">
    <source>
        <dbReference type="ARBA" id="ARBA00006958"/>
    </source>
</evidence>
<dbReference type="Proteomes" id="UP001165121">
    <property type="component" value="Unassembled WGS sequence"/>
</dbReference>
<evidence type="ECO:0000256" key="7">
    <source>
        <dbReference type="ARBA" id="ARBA00023242"/>
    </source>
</evidence>
<comment type="subcellular location">
    <subcellularLocation>
        <location evidence="2">Nucleus</location>
    </subcellularLocation>
</comment>
<feature type="domain" description="DDE Tnp4" evidence="8">
    <location>
        <begin position="115"/>
        <end position="171"/>
    </location>
</feature>
<dbReference type="GO" id="GO:0016787">
    <property type="term" value="F:hydrolase activity"/>
    <property type="evidence" value="ECO:0007669"/>
    <property type="project" value="UniProtKB-KW"/>
</dbReference>
<accession>A0A9W6Y5R3</accession>
<comment type="caution">
    <text evidence="9">The sequence shown here is derived from an EMBL/GenBank/DDBJ whole genome shotgun (WGS) entry which is preliminary data.</text>
</comment>
<dbReference type="EMBL" id="BSXT01003322">
    <property type="protein sequence ID" value="GMF53665.1"/>
    <property type="molecule type" value="Genomic_DNA"/>
</dbReference>
<dbReference type="InterPro" id="IPR027806">
    <property type="entry name" value="HARBI1_dom"/>
</dbReference>
<comment type="similarity">
    <text evidence="3">Belongs to the HARBI1 family.</text>
</comment>
<evidence type="ECO:0000313" key="9">
    <source>
        <dbReference type="EMBL" id="GMF53665.1"/>
    </source>
</evidence>
<reference evidence="9" key="1">
    <citation type="submission" date="2023-04" db="EMBL/GenBank/DDBJ databases">
        <title>Phytophthora fragariaefolia NBRC 109709.</title>
        <authorList>
            <person name="Ichikawa N."/>
            <person name="Sato H."/>
            <person name="Tonouchi N."/>
        </authorList>
    </citation>
    <scope>NUCLEOTIDE SEQUENCE</scope>
    <source>
        <strain evidence="9">NBRC 109709</strain>
    </source>
</reference>
<keyword evidence="10" id="KW-1185">Reference proteome</keyword>
<organism evidence="9 10">
    <name type="scientific">Phytophthora fragariaefolia</name>
    <dbReference type="NCBI Taxonomy" id="1490495"/>
    <lineage>
        <taxon>Eukaryota</taxon>
        <taxon>Sar</taxon>
        <taxon>Stramenopiles</taxon>
        <taxon>Oomycota</taxon>
        <taxon>Peronosporomycetes</taxon>
        <taxon>Peronosporales</taxon>
        <taxon>Peronosporaceae</taxon>
        <taxon>Phytophthora</taxon>
    </lineage>
</organism>
<evidence type="ECO:0000259" key="8">
    <source>
        <dbReference type="Pfam" id="PF13359"/>
    </source>
</evidence>
<proteinExistence type="inferred from homology"/>
<evidence type="ECO:0000256" key="2">
    <source>
        <dbReference type="ARBA" id="ARBA00004123"/>
    </source>
</evidence>
<keyword evidence="4" id="KW-0540">Nuclease</keyword>
<evidence type="ECO:0000256" key="5">
    <source>
        <dbReference type="ARBA" id="ARBA00022723"/>
    </source>
</evidence>
<dbReference type="Pfam" id="PF13359">
    <property type="entry name" value="DDE_Tnp_4"/>
    <property type="match status" value="1"/>
</dbReference>
<evidence type="ECO:0000313" key="10">
    <source>
        <dbReference type="Proteomes" id="UP001165121"/>
    </source>
</evidence>
<dbReference type="AlphaFoldDB" id="A0A9W6Y5R3"/>
<dbReference type="InterPro" id="IPR045249">
    <property type="entry name" value="HARBI1-like"/>
</dbReference>
<keyword evidence="7" id="KW-0539">Nucleus</keyword>
<evidence type="ECO:0000256" key="6">
    <source>
        <dbReference type="ARBA" id="ARBA00022801"/>
    </source>
</evidence>
<gene>
    <name evidence="9" type="ORF">Pfra01_002223300</name>
</gene>
<name>A0A9W6Y5R3_9STRA</name>
<evidence type="ECO:0000256" key="4">
    <source>
        <dbReference type="ARBA" id="ARBA00022722"/>
    </source>
</evidence>
<dbReference type="GO" id="GO:0005634">
    <property type="term" value="C:nucleus"/>
    <property type="evidence" value="ECO:0007669"/>
    <property type="project" value="UniProtKB-SubCell"/>
</dbReference>
<dbReference type="PANTHER" id="PTHR22930:SF251">
    <property type="entry name" value="DDE TNP4 DOMAIN-CONTAINING PROTEIN"/>
    <property type="match status" value="1"/>
</dbReference>
<dbReference type="PANTHER" id="PTHR22930">
    <property type="match status" value="1"/>
</dbReference>
<protein>
    <submittedName>
        <fullName evidence="9">Unnamed protein product</fullName>
    </submittedName>
</protein>
<evidence type="ECO:0000256" key="1">
    <source>
        <dbReference type="ARBA" id="ARBA00001968"/>
    </source>
</evidence>
<dbReference type="OrthoDB" id="129044at2759"/>